<dbReference type="PANTHER" id="PTHR43267:SF1">
    <property type="entry name" value="TRNA THREONYLCARBAMOYLADENOSINE DEHYDRATASE"/>
    <property type="match status" value="1"/>
</dbReference>
<feature type="compositionally biased region" description="Low complexity" evidence="1">
    <location>
        <begin position="72"/>
        <end position="83"/>
    </location>
</feature>
<feature type="compositionally biased region" description="Low complexity" evidence="1">
    <location>
        <begin position="1"/>
        <end position="11"/>
    </location>
</feature>
<comment type="caution">
    <text evidence="3">The sequence shown here is derived from an EMBL/GenBank/DDBJ whole genome shotgun (WGS) entry which is preliminary data.</text>
</comment>
<dbReference type="AlphaFoldDB" id="A0ABD3MPX0"/>
<dbReference type="Proteomes" id="UP001530315">
    <property type="component" value="Unassembled WGS sequence"/>
</dbReference>
<feature type="region of interest" description="Disordered" evidence="1">
    <location>
        <begin position="1"/>
        <end position="110"/>
    </location>
</feature>
<accession>A0ABD3MPX0</accession>
<dbReference type="InterPro" id="IPR000594">
    <property type="entry name" value="ThiF_NAD_FAD-bd"/>
</dbReference>
<dbReference type="Gene3D" id="3.40.50.720">
    <property type="entry name" value="NAD(P)-binding Rossmann-like Domain"/>
    <property type="match status" value="1"/>
</dbReference>
<evidence type="ECO:0000256" key="1">
    <source>
        <dbReference type="SAM" id="MobiDB-lite"/>
    </source>
</evidence>
<evidence type="ECO:0000313" key="3">
    <source>
        <dbReference type="EMBL" id="KAL3766066.1"/>
    </source>
</evidence>
<dbReference type="InterPro" id="IPR045886">
    <property type="entry name" value="ThiF/MoeB/HesA"/>
</dbReference>
<dbReference type="InterPro" id="IPR035985">
    <property type="entry name" value="Ubiquitin-activating_enz"/>
</dbReference>
<reference evidence="3 4" key="1">
    <citation type="submission" date="2024-10" db="EMBL/GenBank/DDBJ databases">
        <title>Updated reference genomes for cyclostephanoid diatoms.</title>
        <authorList>
            <person name="Roberts W.R."/>
            <person name="Alverson A.J."/>
        </authorList>
    </citation>
    <scope>NUCLEOTIDE SEQUENCE [LARGE SCALE GENOMIC DNA]</scope>
    <source>
        <strain evidence="3 4">AJA276-08</strain>
    </source>
</reference>
<organism evidence="3 4">
    <name type="scientific">Stephanodiscus triporus</name>
    <dbReference type="NCBI Taxonomy" id="2934178"/>
    <lineage>
        <taxon>Eukaryota</taxon>
        <taxon>Sar</taxon>
        <taxon>Stramenopiles</taxon>
        <taxon>Ochrophyta</taxon>
        <taxon>Bacillariophyta</taxon>
        <taxon>Coscinodiscophyceae</taxon>
        <taxon>Thalassiosirophycidae</taxon>
        <taxon>Stephanodiscales</taxon>
        <taxon>Stephanodiscaceae</taxon>
        <taxon>Stephanodiscus</taxon>
    </lineage>
</organism>
<sequence length="477" mass="49995">MISTASSSSSSIFFDRPTPSPTTTSSSSRPHRRRVLRPRCPPPAFVVAPSGGAIPRPPRSTRPSGGGDVDVDSSSSSSSSSSSLADAFVDPIGDGDGGGGDDHSRQRRVDRGLRFAGVGRLYAADDDDDSTTTTTSTSSDAVLDRLDRATVAVFGIGGVGSWCAESLCRSGVGGIVLVDLDDVCVSNTNRQIHATSSSTGRMKVDVMRDRLLDINPHCDVTPVRDFVTEDNAMDMLGSMMTMISSSSSSRRSGRGRGGLTACVDAIDGAREKTALLLACVARGVPVVTCGGAAGRRDPTAVVVSDLTKASDDRLLFKCRKSLRQEHGFARVPPKGGGGGGGGGRVRNWRINAVYSTEVARRRRPRTGGGAPPLLTTEDEDEDEDIDDDDYDATYRPFASSFRACDGAGVGTASFVTGTFGLVAACKIVEMIALDELIPPKRQGNARNIDGKSADPSSRISHSLGVGETETGKETAKR</sequence>
<feature type="region of interest" description="Disordered" evidence="1">
    <location>
        <begin position="359"/>
        <end position="384"/>
    </location>
</feature>
<proteinExistence type="predicted"/>
<evidence type="ECO:0000313" key="4">
    <source>
        <dbReference type="Proteomes" id="UP001530315"/>
    </source>
</evidence>
<dbReference type="Pfam" id="PF00899">
    <property type="entry name" value="ThiF"/>
    <property type="match status" value="1"/>
</dbReference>
<dbReference type="EMBL" id="JALLAZ020001737">
    <property type="protein sequence ID" value="KAL3766066.1"/>
    <property type="molecule type" value="Genomic_DNA"/>
</dbReference>
<name>A0ABD3MPX0_9STRA</name>
<dbReference type="CDD" id="cd00755">
    <property type="entry name" value="YgdL_like"/>
    <property type="match status" value="1"/>
</dbReference>
<gene>
    <name evidence="3" type="ORF">ACHAW5_007761</name>
</gene>
<feature type="domain" description="THIF-type NAD/FAD binding fold" evidence="2">
    <location>
        <begin position="139"/>
        <end position="451"/>
    </location>
</feature>
<protein>
    <recommendedName>
        <fullName evidence="2">THIF-type NAD/FAD binding fold domain-containing protein</fullName>
    </recommendedName>
</protein>
<evidence type="ECO:0000259" key="2">
    <source>
        <dbReference type="Pfam" id="PF00899"/>
    </source>
</evidence>
<dbReference type="PANTHER" id="PTHR43267">
    <property type="entry name" value="TRNA THREONYLCARBAMOYLADENOSINE DEHYDRATASE"/>
    <property type="match status" value="1"/>
</dbReference>
<feature type="compositionally biased region" description="Basic and acidic residues" evidence="1">
    <location>
        <begin position="100"/>
        <end position="110"/>
    </location>
</feature>
<keyword evidence="4" id="KW-1185">Reference proteome</keyword>
<dbReference type="SUPFAM" id="SSF69572">
    <property type="entry name" value="Activating enzymes of the ubiquitin-like proteins"/>
    <property type="match status" value="1"/>
</dbReference>
<feature type="region of interest" description="Disordered" evidence="1">
    <location>
        <begin position="441"/>
        <end position="477"/>
    </location>
</feature>